<dbReference type="AlphaFoldDB" id="A0A6A4H7Y3"/>
<accession>A0A6A4H7Y3</accession>
<proteinExistence type="predicted"/>
<feature type="transmembrane region" description="Helical" evidence="1">
    <location>
        <begin position="225"/>
        <end position="245"/>
    </location>
</feature>
<dbReference type="EMBL" id="ML769575">
    <property type="protein sequence ID" value="KAE9393297.1"/>
    <property type="molecule type" value="Genomic_DNA"/>
</dbReference>
<reference evidence="2" key="1">
    <citation type="journal article" date="2019" name="Environ. Microbiol.">
        <title>Fungal ecological strategies reflected in gene transcription - a case study of two litter decomposers.</title>
        <authorList>
            <person name="Barbi F."/>
            <person name="Kohler A."/>
            <person name="Barry K."/>
            <person name="Baskaran P."/>
            <person name="Daum C."/>
            <person name="Fauchery L."/>
            <person name="Ihrmark K."/>
            <person name="Kuo A."/>
            <person name="LaButti K."/>
            <person name="Lipzen A."/>
            <person name="Morin E."/>
            <person name="Grigoriev I.V."/>
            <person name="Henrissat B."/>
            <person name="Lindahl B."/>
            <person name="Martin F."/>
        </authorList>
    </citation>
    <scope>NUCLEOTIDE SEQUENCE</scope>
    <source>
        <strain evidence="2">JB14</strain>
    </source>
</reference>
<organism evidence="2 3">
    <name type="scientific">Gymnopus androsaceus JB14</name>
    <dbReference type="NCBI Taxonomy" id="1447944"/>
    <lineage>
        <taxon>Eukaryota</taxon>
        <taxon>Fungi</taxon>
        <taxon>Dikarya</taxon>
        <taxon>Basidiomycota</taxon>
        <taxon>Agaricomycotina</taxon>
        <taxon>Agaricomycetes</taxon>
        <taxon>Agaricomycetidae</taxon>
        <taxon>Agaricales</taxon>
        <taxon>Marasmiineae</taxon>
        <taxon>Omphalotaceae</taxon>
        <taxon>Gymnopus</taxon>
    </lineage>
</organism>
<dbReference type="Gene3D" id="2.60.120.260">
    <property type="entry name" value="Galactose-binding domain-like"/>
    <property type="match status" value="1"/>
</dbReference>
<evidence type="ECO:0000313" key="3">
    <source>
        <dbReference type="Proteomes" id="UP000799118"/>
    </source>
</evidence>
<keyword evidence="1" id="KW-0472">Membrane</keyword>
<keyword evidence="3" id="KW-1185">Reference proteome</keyword>
<keyword evidence="1" id="KW-1133">Transmembrane helix</keyword>
<protein>
    <submittedName>
        <fullName evidence="2">Uncharacterized protein</fullName>
    </submittedName>
</protein>
<keyword evidence="1" id="KW-0812">Transmembrane</keyword>
<evidence type="ECO:0000313" key="2">
    <source>
        <dbReference type="EMBL" id="KAE9393297.1"/>
    </source>
</evidence>
<dbReference type="Proteomes" id="UP000799118">
    <property type="component" value="Unassembled WGS sequence"/>
</dbReference>
<gene>
    <name evidence="2" type="ORF">BT96DRAFT_226808</name>
</gene>
<name>A0A6A4H7Y3_9AGAR</name>
<evidence type="ECO:0000256" key="1">
    <source>
        <dbReference type="SAM" id="Phobius"/>
    </source>
</evidence>
<sequence length="282" mass="30130">MCRNYAGSSNEPPENIQHAGNVSSFLGEHELQINITNSPNSTGWFLDYIVFESLPNPMTNGEILQAGNGYLTSPGNYSMLAFGPQAETSTEEFAVTPDANATMKFNGTSLSLYGGLIGLSIDPSNTSAYYQIDDQDPVVFQAPTVSPFQNNAQPGPLFTASNLTVGEHSGTVMLVLNASGSIVPAQAVTVDWFYVTSLTMAERASLPSSFNQPSHSGHKLNVTEIVPAVVIPTLLLLMAAVLFCIKRAKQKKALYLLRVSALPHLGSTSSPGFLIKSKDLSP</sequence>